<keyword evidence="6 7" id="KW-0472">Membrane</keyword>
<feature type="transmembrane region" description="Helical" evidence="7">
    <location>
        <begin position="51"/>
        <end position="74"/>
    </location>
</feature>
<organism evidence="8 9">
    <name type="scientific">Oryzomonas rubra</name>
    <dbReference type="NCBI Taxonomy" id="2509454"/>
    <lineage>
        <taxon>Bacteria</taxon>
        <taxon>Pseudomonadati</taxon>
        <taxon>Thermodesulfobacteriota</taxon>
        <taxon>Desulfuromonadia</taxon>
        <taxon>Geobacterales</taxon>
        <taxon>Geobacteraceae</taxon>
        <taxon>Oryzomonas</taxon>
    </lineage>
</organism>
<protein>
    <submittedName>
        <fullName evidence="8">Chromate transporter</fullName>
    </submittedName>
</protein>
<dbReference type="GO" id="GO:0005886">
    <property type="term" value="C:plasma membrane"/>
    <property type="evidence" value="ECO:0007669"/>
    <property type="project" value="UniProtKB-SubCell"/>
</dbReference>
<evidence type="ECO:0000313" key="9">
    <source>
        <dbReference type="Proteomes" id="UP000324298"/>
    </source>
</evidence>
<evidence type="ECO:0000256" key="2">
    <source>
        <dbReference type="ARBA" id="ARBA00005262"/>
    </source>
</evidence>
<evidence type="ECO:0000313" key="8">
    <source>
        <dbReference type="EMBL" id="KAA0893220.1"/>
    </source>
</evidence>
<evidence type="ECO:0000256" key="6">
    <source>
        <dbReference type="ARBA" id="ARBA00023136"/>
    </source>
</evidence>
<dbReference type="EMBL" id="SRSD01000003">
    <property type="protein sequence ID" value="KAA0893220.1"/>
    <property type="molecule type" value="Genomic_DNA"/>
</dbReference>
<sequence>MVTQRHEITHSELFWGFNQIALSGFGGVMAWARRAIVEKRGWLSSEEFTTLFGLCQFMPGPNIVNLSVCIGARFQGASGAVVSLLGLLCGPFVIIIALGALYGRFGELPAIQAMLRGIAAVAAGLILAMGVRMAADLLKRPFLMIFSVAILVAVVFLHWPLVMVMFGLAPISMWVAARRYCRAPWA</sequence>
<dbReference type="AlphaFoldDB" id="A0A5A9XKC5"/>
<keyword evidence="4 7" id="KW-0812">Transmembrane</keyword>
<dbReference type="GO" id="GO:0015109">
    <property type="term" value="F:chromate transmembrane transporter activity"/>
    <property type="evidence" value="ECO:0007669"/>
    <property type="project" value="InterPro"/>
</dbReference>
<proteinExistence type="inferred from homology"/>
<comment type="subcellular location">
    <subcellularLocation>
        <location evidence="1">Cell membrane</location>
        <topology evidence="1">Multi-pass membrane protein</topology>
    </subcellularLocation>
</comment>
<feature type="transmembrane region" description="Helical" evidence="7">
    <location>
        <begin position="13"/>
        <end position="31"/>
    </location>
</feature>
<keyword evidence="9" id="KW-1185">Reference proteome</keyword>
<evidence type="ECO:0000256" key="5">
    <source>
        <dbReference type="ARBA" id="ARBA00022989"/>
    </source>
</evidence>
<evidence type="ECO:0000256" key="1">
    <source>
        <dbReference type="ARBA" id="ARBA00004651"/>
    </source>
</evidence>
<dbReference type="PANTHER" id="PTHR43663">
    <property type="entry name" value="CHROMATE TRANSPORT PROTEIN-RELATED"/>
    <property type="match status" value="1"/>
</dbReference>
<evidence type="ECO:0000256" key="4">
    <source>
        <dbReference type="ARBA" id="ARBA00022692"/>
    </source>
</evidence>
<feature type="transmembrane region" description="Helical" evidence="7">
    <location>
        <begin position="141"/>
        <end position="169"/>
    </location>
</feature>
<feature type="transmembrane region" description="Helical" evidence="7">
    <location>
        <begin position="114"/>
        <end position="135"/>
    </location>
</feature>
<keyword evidence="5 7" id="KW-1133">Transmembrane helix</keyword>
<feature type="transmembrane region" description="Helical" evidence="7">
    <location>
        <begin position="80"/>
        <end position="102"/>
    </location>
</feature>
<dbReference type="Pfam" id="PF02417">
    <property type="entry name" value="Chromate_transp"/>
    <property type="match status" value="1"/>
</dbReference>
<comment type="caution">
    <text evidence="8">The sequence shown here is derived from an EMBL/GenBank/DDBJ whole genome shotgun (WGS) entry which is preliminary data.</text>
</comment>
<evidence type="ECO:0000256" key="7">
    <source>
        <dbReference type="SAM" id="Phobius"/>
    </source>
</evidence>
<dbReference type="PANTHER" id="PTHR43663:SF1">
    <property type="entry name" value="CHROMATE TRANSPORTER"/>
    <property type="match status" value="1"/>
</dbReference>
<dbReference type="OrthoDB" id="8596378at2"/>
<keyword evidence="3" id="KW-1003">Cell membrane</keyword>
<accession>A0A5A9XKC5</accession>
<evidence type="ECO:0000256" key="3">
    <source>
        <dbReference type="ARBA" id="ARBA00022475"/>
    </source>
</evidence>
<dbReference type="InterPro" id="IPR003370">
    <property type="entry name" value="Chromate_transpt"/>
</dbReference>
<name>A0A5A9XKC5_9BACT</name>
<dbReference type="InterPro" id="IPR052518">
    <property type="entry name" value="CHR_Transporter"/>
</dbReference>
<reference evidence="8 9" key="1">
    <citation type="submission" date="2019-04" db="EMBL/GenBank/DDBJ databases">
        <title>Geobacter ruber sp. nov., ferric-reducing bacteria isolated from paddy soil.</title>
        <authorList>
            <person name="Xu Z."/>
            <person name="Masuda Y."/>
            <person name="Itoh H."/>
            <person name="Senoo K."/>
        </authorList>
    </citation>
    <scope>NUCLEOTIDE SEQUENCE [LARGE SCALE GENOMIC DNA]</scope>
    <source>
        <strain evidence="8 9">Red88</strain>
    </source>
</reference>
<dbReference type="Proteomes" id="UP000324298">
    <property type="component" value="Unassembled WGS sequence"/>
</dbReference>
<gene>
    <name evidence="8" type="ORF">ET418_05220</name>
</gene>
<comment type="similarity">
    <text evidence="2">Belongs to the chromate ion transporter (CHR) (TC 2.A.51) family.</text>
</comment>